<keyword evidence="3" id="KW-0472">Membrane</keyword>
<name>A0A2P7RU23_9HYPH</name>
<sequence>MIQPILFFALGFLSAGFIALLVAPAVLRRAANLARRRVEASMPLTRAEIEADKDRIRAEAAMSIRRLELNASSLREKATTQLVDISRGLEQIKALAADGDAKAKMIAMLEAQVGTLRADLTRCEEELQRLSERLEETESAKAVHAKEMEQLGAMYDEASFSASSRQIELVARESELEKLANEVTQLKAKRKETDARAQALSLETRASRDETKSERKRANEAERKLAQATSKLADREDLIERRNAEIERLRGAPVAQAERSGPITSAPRVLAAQANIDQALAKLSADRERLEERLTALARENKRLKEKAIAGGPAANGGDAQLREQMNELAAEVVNLAAMLDGPNSPIHKVLAEMGVDGERAGKALSLADRIRALQKAASEG</sequence>
<evidence type="ECO:0000313" key="5">
    <source>
        <dbReference type="Proteomes" id="UP000240653"/>
    </source>
</evidence>
<dbReference type="Proteomes" id="UP000240653">
    <property type="component" value="Unassembled WGS sequence"/>
</dbReference>
<organism evidence="4 5">
    <name type="scientific">Pseudaminobacter soli</name>
    <name type="common">ex Li et al. 2025</name>
    <dbReference type="NCBI Taxonomy" id="1295366"/>
    <lineage>
        <taxon>Bacteria</taxon>
        <taxon>Pseudomonadati</taxon>
        <taxon>Pseudomonadota</taxon>
        <taxon>Alphaproteobacteria</taxon>
        <taxon>Hyphomicrobiales</taxon>
        <taxon>Phyllobacteriaceae</taxon>
        <taxon>Pseudaminobacter</taxon>
    </lineage>
</organism>
<evidence type="ECO:0000256" key="3">
    <source>
        <dbReference type="SAM" id="Phobius"/>
    </source>
</evidence>
<proteinExistence type="predicted"/>
<keyword evidence="3" id="KW-1133">Transmembrane helix</keyword>
<reference evidence="4 5" key="1">
    <citation type="submission" date="2018-03" db="EMBL/GenBank/DDBJ databases">
        <title>The draft genome of Mesorhizobium soli JCM 19897.</title>
        <authorList>
            <person name="Li L."/>
            <person name="Liu L."/>
            <person name="Liang L."/>
            <person name="Wang T."/>
            <person name="Zhang X."/>
        </authorList>
    </citation>
    <scope>NUCLEOTIDE SEQUENCE [LARGE SCALE GENOMIC DNA]</scope>
    <source>
        <strain evidence="4 5">JCM 19897</strain>
    </source>
</reference>
<dbReference type="AlphaFoldDB" id="A0A2P7RU23"/>
<evidence type="ECO:0000313" key="4">
    <source>
        <dbReference type="EMBL" id="PSJ53672.1"/>
    </source>
</evidence>
<feature type="transmembrane region" description="Helical" evidence="3">
    <location>
        <begin position="6"/>
        <end position="27"/>
    </location>
</feature>
<feature type="coiled-coil region" evidence="1">
    <location>
        <begin position="273"/>
        <end position="307"/>
    </location>
</feature>
<accession>A0A2P7RU23</accession>
<comment type="caution">
    <text evidence="4">The sequence shown here is derived from an EMBL/GenBank/DDBJ whole genome shotgun (WGS) entry which is preliminary data.</text>
</comment>
<keyword evidence="3" id="KW-0812">Transmembrane</keyword>
<evidence type="ECO:0000256" key="1">
    <source>
        <dbReference type="SAM" id="Coils"/>
    </source>
</evidence>
<keyword evidence="1" id="KW-0175">Coiled coil</keyword>
<evidence type="ECO:0000256" key="2">
    <source>
        <dbReference type="SAM" id="MobiDB-lite"/>
    </source>
</evidence>
<gene>
    <name evidence="4" type="ORF">C7I85_28020</name>
</gene>
<dbReference type="OrthoDB" id="7826912at2"/>
<dbReference type="EMBL" id="PXYL01000029">
    <property type="protein sequence ID" value="PSJ53672.1"/>
    <property type="molecule type" value="Genomic_DNA"/>
</dbReference>
<protein>
    <submittedName>
        <fullName evidence="4">Uncharacterized protein</fullName>
    </submittedName>
</protein>
<keyword evidence="5" id="KW-1185">Reference proteome</keyword>
<feature type="compositionally biased region" description="Basic and acidic residues" evidence="2">
    <location>
        <begin position="205"/>
        <end position="225"/>
    </location>
</feature>
<feature type="region of interest" description="Disordered" evidence="2">
    <location>
        <begin position="188"/>
        <end position="229"/>
    </location>
</feature>
<dbReference type="RefSeq" id="WP_106727290.1">
    <property type="nucleotide sequence ID" value="NZ_PXYL01000029.1"/>
</dbReference>